<sequence length="155" mass="17182">MPRSHVFFKKEARLVLSHEIDRISIHRPSRSKVRQNPVSPQDSRPSASFGITRRLSEVLGRRSLSHVIPCGLSLILTFVCLSPAACQVSLIAFLALPLSEFRASLSECKFTGLVKFAAARFDATGQTSRINCINGLCVQKTERINQSCKLKSDLI</sequence>
<name>A0AAE1CRW5_9GAST</name>
<dbReference type="AlphaFoldDB" id="A0AAE1CRW5"/>
<accession>A0AAE1CRW5</accession>
<proteinExistence type="predicted"/>
<comment type="caution">
    <text evidence="1">The sequence shown here is derived from an EMBL/GenBank/DDBJ whole genome shotgun (WGS) entry which is preliminary data.</text>
</comment>
<evidence type="ECO:0000313" key="2">
    <source>
        <dbReference type="Proteomes" id="UP001283361"/>
    </source>
</evidence>
<keyword evidence="2" id="KW-1185">Reference proteome</keyword>
<protein>
    <submittedName>
        <fullName evidence="1">Uncharacterized protein</fullName>
    </submittedName>
</protein>
<evidence type="ECO:0000313" key="1">
    <source>
        <dbReference type="EMBL" id="KAK3731664.1"/>
    </source>
</evidence>
<gene>
    <name evidence="1" type="ORF">RRG08_035334</name>
</gene>
<dbReference type="Proteomes" id="UP001283361">
    <property type="component" value="Unassembled WGS sequence"/>
</dbReference>
<reference evidence="1" key="1">
    <citation type="journal article" date="2023" name="G3 (Bethesda)">
        <title>A reference genome for the long-term kleptoplast-retaining sea slug Elysia crispata morphotype clarki.</title>
        <authorList>
            <person name="Eastman K.E."/>
            <person name="Pendleton A.L."/>
            <person name="Shaikh M.A."/>
            <person name="Suttiyut T."/>
            <person name="Ogas R."/>
            <person name="Tomko P."/>
            <person name="Gavelis G."/>
            <person name="Widhalm J.R."/>
            <person name="Wisecaver J.H."/>
        </authorList>
    </citation>
    <scope>NUCLEOTIDE SEQUENCE</scope>
    <source>
        <strain evidence="1">ECLA1</strain>
    </source>
</reference>
<organism evidence="1 2">
    <name type="scientific">Elysia crispata</name>
    <name type="common">lettuce slug</name>
    <dbReference type="NCBI Taxonomy" id="231223"/>
    <lineage>
        <taxon>Eukaryota</taxon>
        <taxon>Metazoa</taxon>
        <taxon>Spiralia</taxon>
        <taxon>Lophotrochozoa</taxon>
        <taxon>Mollusca</taxon>
        <taxon>Gastropoda</taxon>
        <taxon>Heterobranchia</taxon>
        <taxon>Euthyneura</taxon>
        <taxon>Panpulmonata</taxon>
        <taxon>Sacoglossa</taxon>
        <taxon>Placobranchoidea</taxon>
        <taxon>Plakobranchidae</taxon>
        <taxon>Elysia</taxon>
    </lineage>
</organism>
<dbReference type="EMBL" id="JAWDGP010006989">
    <property type="protein sequence ID" value="KAK3731664.1"/>
    <property type="molecule type" value="Genomic_DNA"/>
</dbReference>